<accession>A0A5K1VKM4</accession>
<organism evidence="2 3">
    <name type="scientific">Entamoeba histolytica</name>
    <dbReference type="NCBI Taxonomy" id="5759"/>
    <lineage>
        <taxon>Eukaryota</taxon>
        <taxon>Amoebozoa</taxon>
        <taxon>Evosea</taxon>
        <taxon>Archamoebae</taxon>
        <taxon>Mastigamoebida</taxon>
        <taxon>Entamoebidae</taxon>
        <taxon>Entamoeba</taxon>
    </lineage>
</organism>
<dbReference type="VEuPathDB" id="AmoebaDB:KM1_126490"/>
<feature type="domain" description="TLDc" evidence="1">
    <location>
        <begin position="21"/>
        <end position="105"/>
    </location>
</feature>
<sequence>MDFIKPFIPQLQEWTGLNFKEILFDSNIHEMNAQTINSKIVYHRCICYIVQSGEYVFGSFIGETVPYAEEKMSNAIENDWKHFIFTLNNPKHQIIKIEPQYHEDFTSLFVYGTLNKRNVISTPNAFFINPGNNCYITKNIFDYYVQPEHLTNEIFAGCCQPKRFTADRLVVVEMIEKE</sequence>
<dbReference type="OMA" id="KNCYITK"/>
<evidence type="ECO:0000313" key="3">
    <source>
        <dbReference type="Proteomes" id="UP000078387"/>
    </source>
</evidence>
<dbReference type="EMBL" id="BDEQ01000001">
    <property type="protein sequence ID" value="GAT92830.1"/>
    <property type="molecule type" value="Genomic_DNA"/>
</dbReference>
<dbReference type="VEuPathDB" id="AmoebaDB:EHI_125860"/>
<name>A0A5K1VKM4_ENTHI</name>
<dbReference type="InterPro" id="IPR006571">
    <property type="entry name" value="TLDc_dom"/>
</dbReference>
<dbReference type="VEuPathDB" id="AmoebaDB:EHI5A_107090"/>
<comment type="caution">
    <text evidence="2">The sequence shown here is derived from an EMBL/GenBank/DDBJ whole genome shotgun (WGS) entry which is preliminary data.</text>
</comment>
<evidence type="ECO:0000313" key="2">
    <source>
        <dbReference type="EMBL" id="GAT92830.1"/>
    </source>
</evidence>
<dbReference type="Pfam" id="PF07534">
    <property type="entry name" value="TLD"/>
    <property type="match status" value="1"/>
</dbReference>
<proteinExistence type="predicted"/>
<dbReference type="VEuPathDB" id="AmoebaDB:EHI7A_066520"/>
<dbReference type="VEuPathDB" id="AmoebaDB:EHI8A_069380"/>
<protein>
    <recommendedName>
        <fullName evidence="1">TLDc domain-containing protein</fullName>
    </recommendedName>
</protein>
<dbReference type="Proteomes" id="UP000078387">
    <property type="component" value="Unassembled WGS sequence"/>
</dbReference>
<dbReference type="AlphaFoldDB" id="A0A5K1VKM4"/>
<reference evidence="2 3" key="1">
    <citation type="submission" date="2016-05" db="EMBL/GenBank/DDBJ databases">
        <title>First whole genome sequencing of Entamoeba histolytica HM1:IMSS-clone-6.</title>
        <authorList>
            <person name="Mukherjee Avik.K."/>
            <person name="Izumyama S."/>
            <person name="Nakada-Tsukui K."/>
            <person name="Nozaki T."/>
        </authorList>
    </citation>
    <scope>NUCLEOTIDE SEQUENCE [LARGE SCALE GENOMIC DNA]</scope>
    <source>
        <strain evidence="2 3">HM1:IMSS clone 6</strain>
    </source>
</reference>
<gene>
    <name evidence="2" type="ORF">CL6EHI_125860</name>
</gene>
<evidence type="ECO:0000259" key="1">
    <source>
        <dbReference type="Pfam" id="PF07534"/>
    </source>
</evidence>